<organism evidence="1 2">
    <name type="scientific">Pusillimonas minor</name>
    <dbReference type="NCBI Taxonomy" id="2697024"/>
    <lineage>
        <taxon>Bacteria</taxon>
        <taxon>Pseudomonadati</taxon>
        <taxon>Pseudomonadota</taxon>
        <taxon>Betaproteobacteria</taxon>
        <taxon>Burkholderiales</taxon>
        <taxon>Alcaligenaceae</taxon>
        <taxon>Pusillimonas</taxon>
    </lineage>
</organism>
<reference evidence="1 2" key="1">
    <citation type="submission" date="2020-08" db="EMBL/GenBank/DDBJ databases">
        <title>Paraeoetvoesia sp. YC-7-48 draft genome sequence.</title>
        <authorList>
            <person name="Yao L."/>
        </authorList>
    </citation>
    <scope>NUCLEOTIDE SEQUENCE [LARGE SCALE GENOMIC DNA]</scope>
    <source>
        <strain evidence="2">YC-7-48</strain>
    </source>
</reference>
<name>A0A842HTQ5_9BURK</name>
<accession>A0A842HTQ5</accession>
<dbReference type="EMBL" id="JACJUU010000010">
    <property type="protein sequence ID" value="MBC2770601.1"/>
    <property type="molecule type" value="Genomic_DNA"/>
</dbReference>
<protein>
    <submittedName>
        <fullName evidence="1">Uncharacterized protein</fullName>
    </submittedName>
</protein>
<evidence type="ECO:0000313" key="2">
    <source>
        <dbReference type="Proteomes" id="UP000545386"/>
    </source>
</evidence>
<dbReference type="RefSeq" id="WP_185780280.1">
    <property type="nucleotide sequence ID" value="NZ_JACJUU010000010.1"/>
</dbReference>
<proteinExistence type="predicted"/>
<sequence>MKTRIVRALMRAQAPSKEMLERSMLLHASLLDNANLSKPVLRSLHAAEYRVFSQWGEDGIVAWLVEQLEGIPRSFVEFGVEDYQESNTRYLLQSRNWRGLVIDGSSENVAEIRRQDFCWRHELTTVCAFIDRDNINALIGNNGFKGDIGLLSVDIDGNDYWVWQAIDVISPAIVVCEYNAVLGDRLALTVPYKSDFRRSVAHHSCLYFGASIRAMIQLGEQKRYTFVGTTSTGCNAFFVRNDYAPRITSRLDYVSMFPSSIREARDQTGALQYTSGTERADVIAGLPFVEVETGHITTLAAHRMLYSPAWAAGNPVAQPVSVENVSK</sequence>
<comment type="caution">
    <text evidence="1">The sequence shown here is derived from an EMBL/GenBank/DDBJ whole genome shotgun (WGS) entry which is preliminary data.</text>
</comment>
<evidence type="ECO:0000313" key="1">
    <source>
        <dbReference type="EMBL" id="MBC2770601.1"/>
    </source>
</evidence>
<keyword evidence="2" id="KW-1185">Reference proteome</keyword>
<gene>
    <name evidence="1" type="ORF">GTU67_11860</name>
</gene>
<dbReference type="Proteomes" id="UP000545386">
    <property type="component" value="Unassembled WGS sequence"/>
</dbReference>
<dbReference type="AlphaFoldDB" id="A0A842HTQ5"/>